<sequence>MLTDQPGDVQDTRSQRLQRRVIRLLLHADMPLFRGQFRLFFAKSALPDLPLLRHYDRYIKGKGCHLDHFSYACHPIGL</sequence>
<evidence type="ECO:0000313" key="2">
    <source>
        <dbReference type="Proteomes" id="UP000597444"/>
    </source>
</evidence>
<proteinExistence type="predicted"/>
<gene>
    <name evidence="1" type="ORF">KSF_096740</name>
</gene>
<keyword evidence="2" id="KW-1185">Reference proteome</keyword>
<dbReference type="EMBL" id="BNJK01000002">
    <property type="protein sequence ID" value="GHO99626.1"/>
    <property type="molecule type" value="Genomic_DNA"/>
</dbReference>
<reference evidence="1" key="1">
    <citation type="submission" date="2020-10" db="EMBL/GenBank/DDBJ databases">
        <title>Taxonomic study of unclassified bacteria belonging to the class Ktedonobacteria.</title>
        <authorList>
            <person name="Yabe S."/>
            <person name="Wang C.M."/>
            <person name="Zheng Y."/>
            <person name="Sakai Y."/>
            <person name="Cavaletti L."/>
            <person name="Monciardini P."/>
            <person name="Donadio S."/>
        </authorList>
    </citation>
    <scope>NUCLEOTIDE SEQUENCE</scope>
    <source>
        <strain evidence="1">ID150040</strain>
    </source>
</reference>
<evidence type="ECO:0000313" key="1">
    <source>
        <dbReference type="EMBL" id="GHO99626.1"/>
    </source>
</evidence>
<accession>A0A8J3IRV6</accession>
<dbReference type="Proteomes" id="UP000597444">
    <property type="component" value="Unassembled WGS sequence"/>
</dbReference>
<comment type="caution">
    <text evidence="1">The sequence shown here is derived from an EMBL/GenBank/DDBJ whole genome shotgun (WGS) entry which is preliminary data.</text>
</comment>
<dbReference type="AlphaFoldDB" id="A0A8J3IRV6"/>
<organism evidence="1 2">
    <name type="scientific">Reticulibacter mediterranei</name>
    <dbReference type="NCBI Taxonomy" id="2778369"/>
    <lineage>
        <taxon>Bacteria</taxon>
        <taxon>Bacillati</taxon>
        <taxon>Chloroflexota</taxon>
        <taxon>Ktedonobacteria</taxon>
        <taxon>Ktedonobacterales</taxon>
        <taxon>Reticulibacteraceae</taxon>
        <taxon>Reticulibacter</taxon>
    </lineage>
</organism>
<protein>
    <submittedName>
        <fullName evidence="1">Uncharacterized protein</fullName>
    </submittedName>
</protein>
<name>A0A8J3IRV6_9CHLR</name>
<dbReference type="RefSeq" id="WP_220210264.1">
    <property type="nucleotide sequence ID" value="NZ_BNJK01000002.1"/>
</dbReference>